<gene>
    <name evidence="1" type="ORF">Aco03nite_078820</name>
</gene>
<reference evidence="1 2" key="1">
    <citation type="submission" date="2021-01" db="EMBL/GenBank/DDBJ databases">
        <title>Whole genome shotgun sequence of Actinoplanes couchii NBRC 106145.</title>
        <authorList>
            <person name="Komaki H."/>
            <person name="Tamura T."/>
        </authorList>
    </citation>
    <scope>NUCLEOTIDE SEQUENCE [LARGE SCALE GENOMIC DNA]</scope>
    <source>
        <strain evidence="1 2">NBRC 106145</strain>
    </source>
</reference>
<proteinExistence type="predicted"/>
<evidence type="ECO:0000313" key="1">
    <source>
        <dbReference type="EMBL" id="GID59478.1"/>
    </source>
</evidence>
<evidence type="ECO:0000313" key="2">
    <source>
        <dbReference type="Proteomes" id="UP000612282"/>
    </source>
</evidence>
<dbReference type="Proteomes" id="UP000612282">
    <property type="component" value="Unassembled WGS sequence"/>
</dbReference>
<name>A0ABQ3XLX3_9ACTN</name>
<keyword evidence="2" id="KW-1185">Reference proteome</keyword>
<sequence length="228" mass="24401">MERHGLQRLRPVTEDTGAGDWIMNGLDDNAGHPTYTVTGTLLPTGFDAYARLLHPAEDLTWATVAATNGRHAHPLMQWPGITGPDDEEPSEGTLPAVQAARLLAVLQRHTTSAGCHYAAWEGSGALAVPEKGTARLDMPGRSMLLLHGPLADAATVSTDFAPFQNSPNLWWPDDRAWCVATDIDLMSTYIGASAACIAEILAAPGLETWPARPDDPITYAGDTLNPTR</sequence>
<organism evidence="1 2">
    <name type="scientific">Actinoplanes couchii</name>
    <dbReference type="NCBI Taxonomy" id="403638"/>
    <lineage>
        <taxon>Bacteria</taxon>
        <taxon>Bacillati</taxon>
        <taxon>Actinomycetota</taxon>
        <taxon>Actinomycetes</taxon>
        <taxon>Micromonosporales</taxon>
        <taxon>Micromonosporaceae</taxon>
        <taxon>Actinoplanes</taxon>
    </lineage>
</organism>
<dbReference type="EMBL" id="BOMG01000097">
    <property type="protein sequence ID" value="GID59478.1"/>
    <property type="molecule type" value="Genomic_DNA"/>
</dbReference>
<evidence type="ECO:0008006" key="3">
    <source>
        <dbReference type="Google" id="ProtNLM"/>
    </source>
</evidence>
<protein>
    <recommendedName>
        <fullName evidence="3">DUF317 domain-containing protein</fullName>
    </recommendedName>
</protein>
<accession>A0ABQ3XLX3</accession>
<dbReference type="RefSeq" id="WP_239145805.1">
    <property type="nucleotide sequence ID" value="NZ_BAAAQE010000112.1"/>
</dbReference>
<comment type="caution">
    <text evidence="1">The sequence shown here is derived from an EMBL/GenBank/DDBJ whole genome shotgun (WGS) entry which is preliminary data.</text>
</comment>